<feature type="transmembrane region" description="Helical" evidence="9">
    <location>
        <begin position="166"/>
        <end position="186"/>
    </location>
</feature>
<reference evidence="11 12" key="2">
    <citation type="journal article" date="2019" name="G3 (Bethesda)">
        <title>Hybrid Assembly of the Genome of the Entomopathogenic Nematode Steinernema carpocapsae Identifies the X-Chromosome.</title>
        <authorList>
            <person name="Serra L."/>
            <person name="Macchietto M."/>
            <person name="Macias-Munoz A."/>
            <person name="McGill C.J."/>
            <person name="Rodriguez I.M."/>
            <person name="Rodriguez B."/>
            <person name="Murad R."/>
            <person name="Mortazavi A."/>
        </authorList>
    </citation>
    <scope>NUCLEOTIDE SEQUENCE [LARGE SCALE GENOMIC DNA]</scope>
    <source>
        <strain evidence="11 12">ALL</strain>
    </source>
</reference>
<evidence type="ECO:0000256" key="1">
    <source>
        <dbReference type="ARBA" id="ARBA00004141"/>
    </source>
</evidence>
<dbReference type="GO" id="GO:0005886">
    <property type="term" value="C:plasma membrane"/>
    <property type="evidence" value="ECO:0007669"/>
    <property type="project" value="TreeGrafter"/>
</dbReference>
<proteinExistence type="inferred from homology"/>
<evidence type="ECO:0000256" key="2">
    <source>
        <dbReference type="ARBA" id="ARBA00022448"/>
    </source>
</evidence>
<dbReference type="PRINTS" id="PR01333">
    <property type="entry name" value="2POREKCHANEL"/>
</dbReference>
<keyword evidence="12" id="KW-1185">Reference proteome</keyword>
<evidence type="ECO:0000313" key="12">
    <source>
        <dbReference type="Proteomes" id="UP000298663"/>
    </source>
</evidence>
<dbReference type="OrthoDB" id="297496at2759"/>
<dbReference type="Proteomes" id="UP000298663">
    <property type="component" value="Chromosome X"/>
</dbReference>
<evidence type="ECO:0000256" key="3">
    <source>
        <dbReference type="ARBA" id="ARBA00022692"/>
    </source>
</evidence>
<sequence>MFIPRLRLALSGASPFLVHVFLVVSVVLYIVFGAVMMQFFEGSANDTDTSPEVYPTKPITYKMEPIATWETAALTQDLTGSDLASEDPNVHICIQRVLESLMNSTKCLEHEVDLYILNPIDECYQNAVFVVEQKQKEIKHVKQFGKKGRLMKDSEDVEIIEEQWTFTNAVIFAFTVITTIGYGHIAPVTFEGRLFCIVYGLIGVPFTLLTIADIGMFLSRLLRLIVKAITFIINWAKSIRREGLFNMVLRRKVSRIWLTEVPIESPTKEPLQTESQNDEEERDHGESIGLSITFVIYLLVGAYLLSLYEPEMDYFKAFYFNFVTLTTIGLGDFVPRSNNYIFLTLIYITIAAEYLKKLHYFGRKIEDVAGAEVWFGGKKMTLKNLIHHLGDQFNIPADELDNLNLDNFVDAAIKVEDGEIKTLRKPETNQHVLYENEKPISYRRLRKTDDASTIGFADERSMANTFRYDAPPLATAETSRTLPTVREDGIKWKPGRFFDKDTMTIGSGDETSIEEELIREVSMEPMPEFLKYM</sequence>
<evidence type="ECO:0000256" key="4">
    <source>
        <dbReference type="ARBA" id="ARBA00022989"/>
    </source>
</evidence>
<evidence type="ECO:0000259" key="10">
    <source>
        <dbReference type="Pfam" id="PF07885"/>
    </source>
</evidence>
<accession>A0A4U8V4S4</accession>
<feature type="transmembrane region" description="Helical" evidence="9">
    <location>
        <begin position="16"/>
        <end position="35"/>
    </location>
</feature>
<dbReference type="Gene3D" id="1.10.287.70">
    <property type="match status" value="1"/>
</dbReference>
<dbReference type="EMBL" id="AZBU02000001">
    <property type="protein sequence ID" value="TMS39267.1"/>
    <property type="molecule type" value="Genomic_DNA"/>
</dbReference>
<dbReference type="GO" id="GO:0030322">
    <property type="term" value="P:stabilization of membrane potential"/>
    <property type="evidence" value="ECO:0007669"/>
    <property type="project" value="TreeGrafter"/>
</dbReference>
<keyword evidence="2 8" id="KW-0813">Transport</keyword>
<reference evidence="11 12" key="1">
    <citation type="journal article" date="2015" name="Genome Biol.">
        <title>Comparative genomics of Steinernema reveals deeply conserved gene regulatory networks.</title>
        <authorList>
            <person name="Dillman A.R."/>
            <person name="Macchietto M."/>
            <person name="Porter C.F."/>
            <person name="Rogers A."/>
            <person name="Williams B."/>
            <person name="Antoshechkin I."/>
            <person name="Lee M.M."/>
            <person name="Goodwin Z."/>
            <person name="Lu X."/>
            <person name="Lewis E.E."/>
            <person name="Goodrich-Blair H."/>
            <person name="Stock S.P."/>
            <person name="Adams B.J."/>
            <person name="Sternberg P.W."/>
            <person name="Mortazavi A."/>
        </authorList>
    </citation>
    <scope>NUCLEOTIDE SEQUENCE [LARGE SCALE GENOMIC DNA]</scope>
    <source>
        <strain evidence="11 12">ALL</strain>
    </source>
</reference>
<comment type="subcellular location">
    <subcellularLocation>
        <location evidence="1">Membrane</location>
        <topology evidence="1">Multi-pass membrane protein</topology>
    </subcellularLocation>
</comment>
<keyword evidence="3 8" id="KW-0812">Transmembrane</keyword>
<keyword evidence="5 8" id="KW-0406">Ion transport</keyword>
<dbReference type="PANTHER" id="PTHR11003">
    <property type="entry name" value="POTASSIUM CHANNEL, SUBFAMILY K"/>
    <property type="match status" value="1"/>
</dbReference>
<dbReference type="PANTHER" id="PTHR11003:SF273">
    <property type="entry name" value="TWIK FAMILY OF POTASSIUM CHANNELS PROTEIN 9"/>
    <property type="match status" value="1"/>
</dbReference>
<dbReference type="EMBL" id="CM016762">
    <property type="protein sequence ID" value="TMS39267.1"/>
    <property type="molecule type" value="Genomic_DNA"/>
</dbReference>
<dbReference type="STRING" id="34508.A0A4U8V4S4"/>
<dbReference type="GO" id="GO:0015271">
    <property type="term" value="F:outward rectifier potassium channel activity"/>
    <property type="evidence" value="ECO:0007669"/>
    <property type="project" value="TreeGrafter"/>
</dbReference>
<evidence type="ECO:0000256" key="6">
    <source>
        <dbReference type="ARBA" id="ARBA00023136"/>
    </source>
</evidence>
<feature type="transmembrane region" description="Helical" evidence="9">
    <location>
        <begin position="340"/>
        <end position="355"/>
    </location>
</feature>
<keyword evidence="6 9" id="KW-0472">Membrane</keyword>
<comment type="caution">
    <text evidence="11">The sequence shown here is derived from an EMBL/GenBank/DDBJ whole genome shotgun (WGS) entry which is preliminary data.</text>
</comment>
<evidence type="ECO:0000256" key="9">
    <source>
        <dbReference type="SAM" id="Phobius"/>
    </source>
</evidence>
<dbReference type="AlphaFoldDB" id="A0A4U8V4S4"/>
<dbReference type="InterPro" id="IPR003280">
    <property type="entry name" value="2pore_dom_K_chnl"/>
</dbReference>
<dbReference type="SUPFAM" id="SSF81324">
    <property type="entry name" value="Voltage-gated potassium channels"/>
    <property type="match status" value="2"/>
</dbReference>
<feature type="domain" description="Potassium channel" evidence="10">
    <location>
        <begin position="161"/>
        <end position="219"/>
    </location>
</feature>
<evidence type="ECO:0000256" key="5">
    <source>
        <dbReference type="ARBA" id="ARBA00023065"/>
    </source>
</evidence>
<feature type="domain" description="Potassium channel" evidence="10">
    <location>
        <begin position="293"/>
        <end position="350"/>
    </location>
</feature>
<evidence type="ECO:0000256" key="8">
    <source>
        <dbReference type="RuleBase" id="RU003857"/>
    </source>
</evidence>
<feature type="transmembrane region" description="Helical" evidence="9">
    <location>
        <begin position="287"/>
        <end position="305"/>
    </location>
</feature>
<organism evidence="11 12">
    <name type="scientific">Steinernema carpocapsae</name>
    <name type="common">Entomopathogenic nematode</name>
    <dbReference type="NCBI Taxonomy" id="34508"/>
    <lineage>
        <taxon>Eukaryota</taxon>
        <taxon>Metazoa</taxon>
        <taxon>Ecdysozoa</taxon>
        <taxon>Nematoda</taxon>
        <taxon>Chromadorea</taxon>
        <taxon>Rhabditida</taxon>
        <taxon>Tylenchina</taxon>
        <taxon>Panagrolaimomorpha</taxon>
        <taxon>Strongyloidoidea</taxon>
        <taxon>Steinernematidae</taxon>
        <taxon>Steinernema</taxon>
    </lineage>
</organism>
<name>A0A4U8V4S4_STECR</name>
<dbReference type="GO" id="GO:0022841">
    <property type="term" value="F:potassium ion leak channel activity"/>
    <property type="evidence" value="ECO:0007669"/>
    <property type="project" value="TreeGrafter"/>
</dbReference>
<evidence type="ECO:0000256" key="7">
    <source>
        <dbReference type="ARBA" id="ARBA00023303"/>
    </source>
</evidence>
<keyword evidence="4 9" id="KW-1133">Transmembrane helix</keyword>
<dbReference type="Pfam" id="PF07885">
    <property type="entry name" value="Ion_trans_2"/>
    <property type="match status" value="2"/>
</dbReference>
<gene>
    <name evidence="11" type="ORF">L596_005817</name>
</gene>
<comment type="similarity">
    <text evidence="8">Belongs to the two pore domain potassium channel (TC 1.A.1.8) family.</text>
</comment>
<feature type="transmembrane region" description="Helical" evidence="9">
    <location>
        <begin position="192"/>
        <end position="214"/>
    </location>
</feature>
<protein>
    <recommendedName>
        <fullName evidence="10">Potassium channel domain-containing protein</fullName>
    </recommendedName>
</protein>
<evidence type="ECO:0000313" key="11">
    <source>
        <dbReference type="EMBL" id="TMS39267.1"/>
    </source>
</evidence>
<dbReference type="InterPro" id="IPR013099">
    <property type="entry name" value="K_chnl_dom"/>
</dbReference>
<keyword evidence="7 8" id="KW-0407">Ion channel</keyword>